<name>A0A5A7NWL4_STRAF</name>
<evidence type="ECO:0000313" key="2">
    <source>
        <dbReference type="Proteomes" id="UP000325081"/>
    </source>
</evidence>
<dbReference type="PANTHER" id="PTHR48050:SF11">
    <property type="entry name" value="GLYCOSYLTRANSFERASE"/>
    <property type="match status" value="1"/>
</dbReference>
<sequence>SIVLVTLFFFFYFLPKHFIILKGKKKVQSYTSNVTTPASPSMAAEATRKNPIAVFMAFGTKGDVYPISAIAAAFASDQKQYEVAFVTHSAHEDVRGHLGTKGVQYFPIFSPPVLSSVQDNNTGGSTEGSFSMQKHEITRKHRQECLLVVESIYGETPTIDGDLIIINFFALWIAERKLPKKISVSILKECMSGMLTGRQLSGFFNDRDKDYLEKAETKEGWSLAELFDIRCVVAAPYVVPYSAPSSFERQFRNELPLLYKYLQQAPTGKIGWEDVTHWMWPLFSEDWGTWRSHELQLSFWPFTVDPVTGLPTWHVRPPSPILLTGKNTVIDLCSYPLLALNPTGMALAKKLLSAPVTGLQQFEFVAFGFPPLNGSSPVPERPIFISLSSIGSMGYMRNPQAFLRVLENVLSITNHRFILLSAGYGPLDAAIQLFAQTPSSNTERIESTEIQTCLFDDRLFYFSGGSTAVALRAGIPQVICPFILDQFYWAERMCWLGVAPEPLDRSCLVPDEDDDTCISKAANVIVVAINYALSTEVRLRATQIADRISTEDGVSTALRVIEKEILCSDS</sequence>
<dbReference type="PANTHER" id="PTHR48050">
    <property type="entry name" value="STEROL 3-BETA-GLUCOSYLTRANSFERASE"/>
    <property type="match status" value="1"/>
</dbReference>
<dbReference type="OrthoDB" id="5835829at2759"/>
<comment type="caution">
    <text evidence="1">The sequence shown here is derived from an EMBL/GenBank/DDBJ whole genome shotgun (WGS) entry which is preliminary data.</text>
</comment>
<feature type="non-terminal residue" evidence="1">
    <location>
        <position position="1"/>
    </location>
</feature>
<proteinExistence type="predicted"/>
<dbReference type="EMBL" id="BKCP01000001">
    <property type="protein sequence ID" value="GER24698.1"/>
    <property type="molecule type" value="Genomic_DNA"/>
</dbReference>
<dbReference type="Gene3D" id="3.40.50.2000">
    <property type="entry name" value="Glycogen Phosphorylase B"/>
    <property type="match status" value="2"/>
</dbReference>
<keyword evidence="2" id="KW-1185">Reference proteome</keyword>
<dbReference type="Proteomes" id="UP000325081">
    <property type="component" value="Unassembled WGS sequence"/>
</dbReference>
<dbReference type="AlphaFoldDB" id="A0A5A7NWL4"/>
<reference evidence="2" key="1">
    <citation type="journal article" date="2019" name="Curr. Biol.">
        <title>Genome Sequence of Striga asiatica Provides Insight into the Evolution of Plant Parasitism.</title>
        <authorList>
            <person name="Yoshida S."/>
            <person name="Kim S."/>
            <person name="Wafula E.K."/>
            <person name="Tanskanen J."/>
            <person name="Kim Y.M."/>
            <person name="Honaas L."/>
            <person name="Yang Z."/>
            <person name="Spallek T."/>
            <person name="Conn C.E."/>
            <person name="Ichihashi Y."/>
            <person name="Cheong K."/>
            <person name="Cui S."/>
            <person name="Der J.P."/>
            <person name="Gundlach H."/>
            <person name="Jiao Y."/>
            <person name="Hori C."/>
            <person name="Ishida J.K."/>
            <person name="Kasahara H."/>
            <person name="Kiba T."/>
            <person name="Kim M.S."/>
            <person name="Koo N."/>
            <person name="Laohavisit A."/>
            <person name="Lee Y.H."/>
            <person name="Lumba S."/>
            <person name="McCourt P."/>
            <person name="Mortimer J.C."/>
            <person name="Mutuku J.M."/>
            <person name="Nomura T."/>
            <person name="Sasaki-Sekimoto Y."/>
            <person name="Seto Y."/>
            <person name="Wang Y."/>
            <person name="Wakatake T."/>
            <person name="Sakakibara H."/>
            <person name="Demura T."/>
            <person name="Yamaguchi S."/>
            <person name="Yoneyama K."/>
            <person name="Manabe R.I."/>
            <person name="Nelson D.C."/>
            <person name="Schulman A.H."/>
            <person name="Timko M.P."/>
            <person name="dePamphilis C.W."/>
            <person name="Choi D."/>
            <person name="Shirasu K."/>
        </authorList>
    </citation>
    <scope>NUCLEOTIDE SEQUENCE [LARGE SCALE GENOMIC DNA]</scope>
    <source>
        <strain evidence="2">cv. UVA1</strain>
    </source>
</reference>
<evidence type="ECO:0000313" key="1">
    <source>
        <dbReference type="EMBL" id="GER24698.1"/>
    </source>
</evidence>
<dbReference type="SUPFAM" id="SSF53756">
    <property type="entry name" value="UDP-Glycosyltransferase/glycogen phosphorylase"/>
    <property type="match status" value="1"/>
</dbReference>
<dbReference type="InterPro" id="IPR050426">
    <property type="entry name" value="Glycosyltransferase_28"/>
</dbReference>
<dbReference type="GO" id="GO:0016740">
    <property type="term" value="F:transferase activity"/>
    <property type="evidence" value="ECO:0007669"/>
    <property type="project" value="UniProtKB-KW"/>
</dbReference>
<keyword evidence="1" id="KW-0808">Transferase</keyword>
<gene>
    <name evidence="1" type="ORF">STAS_00240</name>
</gene>
<accession>A0A5A7NWL4</accession>
<protein>
    <submittedName>
        <fullName evidence="1">Sterol 3-beta-glucosyltransferase</fullName>
    </submittedName>
</protein>
<organism evidence="1 2">
    <name type="scientific">Striga asiatica</name>
    <name type="common">Asiatic witchweed</name>
    <name type="synonym">Buchnera asiatica</name>
    <dbReference type="NCBI Taxonomy" id="4170"/>
    <lineage>
        <taxon>Eukaryota</taxon>
        <taxon>Viridiplantae</taxon>
        <taxon>Streptophyta</taxon>
        <taxon>Embryophyta</taxon>
        <taxon>Tracheophyta</taxon>
        <taxon>Spermatophyta</taxon>
        <taxon>Magnoliopsida</taxon>
        <taxon>eudicotyledons</taxon>
        <taxon>Gunneridae</taxon>
        <taxon>Pentapetalae</taxon>
        <taxon>asterids</taxon>
        <taxon>lamiids</taxon>
        <taxon>Lamiales</taxon>
        <taxon>Orobanchaceae</taxon>
        <taxon>Buchnereae</taxon>
        <taxon>Striga</taxon>
    </lineage>
</organism>